<dbReference type="AlphaFoldDB" id="A0A1D2A7R3"/>
<feature type="compositionally biased region" description="Basic and acidic residues" evidence="1">
    <location>
        <begin position="542"/>
        <end position="552"/>
    </location>
</feature>
<dbReference type="GO" id="GO:0071108">
    <property type="term" value="P:protein K48-linked deubiquitination"/>
    <property type="evidence" value="ECO:0007669"/>
    <property type="project" value="TreeGrafter"/>
</dbReference>
<organism evidence="3">
    <name type="scientific">Auxenochlorella protothecoides</name>
    <name type="common">Green microalga</name>
    <name type="synonym">Chlorella protothecoides</name>
    <dbReference type="NCBI Taxonomy" id="3075"/>
    <lineage>
        <taxon>Eukaryota</taxon>
        <taxon>Viridiplantae</taxon>
        <taxon>Chlorophyta</taxon>
        <taxon>core chlorophytes</taxon>
        <taxon>Trebouxiophyceae</taxon>
        <taxon>Chlorellales</taxon>
        <taxon>Chlorellaceae</taxon>
        <taxon>Auxenochlorella</taxon>
    </lineage>
</organism>
<dbReference type="InterPro" id="IPR007518">
    <property type="entry name" value="MINDY"/>
</dbReference>
<proteinExistence type="predicted"/>
<dbReference type="GO" id="GO:0071944">
    <property type="term" value="C:cell periphery"/>
    <property type="evidence" value="ECO:0007669"/>
    <property type="project" value="TreeGrafter"/>
</dbReference>
<feature type="region of interest" description="Disordered" evidence="1">
    <location>
        <begin position="294"/>
        <end position="339"/>
    </location>
</feature>
<dbReference type="GO" id="GO:1990380">
    <property type="term" value="F:K48-linked deubiquitinase activity"/>
    <property type="evidence" value="ECO:0007669"/>
    <property type="project" value="InterPro"/>
</dbReference>
<accession>A0A1D2A7R3</accession>
<dbReference type="GO" id="GO:0005829">
    <property type="term" value="C:cytosol"/>
    <property type="evidence" value="ECO:0007669"/>
    <property type="project" value="TreeGrafter"/>
</dbReference>
<protein>
    <recommendedName>
        <fullName evidence="2">MINDY deubiquitinase domain-containing protein</fullName>
    </recommendedName>
</protein>
<dbReference type="GO" id="GO:0004843">
    <property type="term" value="F:cysteine-type deubiquitinase activity"/>
    <property type="evidence" value="ECO:0007669"/>
    <property type="project" value="InterPro"/>
</dbReference>
<name>A0A1D2A7R3_AUXPR</name>
<reference evidence="3" key="1">
    <citation type="submission" date="2015-08" db="EMBL/GenBank/DDBJ databases">
        <authorList>
            <person name="Babu N.S."/>
            <person name="Beckwith C.J."/>
            <person name="Beseler K.G."/>
            <person name="Brison A."/>
            <person name="Carone J.V."/>
            <person name="Caskin T.P."/>
            <person name="Diamond M."/>
            <person name="Durham M.E."/>
            <person name="Foxe J.M."/>
            <person name="Go M."/>
            <person name="Henderson B.A."/>
            <person name="Jones I.B."/>
            <person name="McGettigan J.A."/>
            <person name="Micheletti S.J."/>
            <person name="Nasrallah M.E."/>
            <person name="Ortiz D."/>
            <person name="Piller C.R."/>
            <person name="Privatt S.R."/>
            <person name="Schneider S.L."/>
            <person name="Sharp S."/>
            <person name="Smith T.C."/>
            <person name="Stanton J.D."/>
            <person name="Ullery H.E."/>
            <person name="Wilson R.J."/>
            <person name="Serrano M.G."/>
            <person name="Buck G."/>
            <person name="Lee V."/>
            <person name="Wang Y."/>
            <person name="Carvalho R."/>
            <person name="Voegtly L."/>
            <person name="Shi R."/>
            <person name="Duckworth R."/>
            <person name="Johnson A."/>
            <person name="Loviza R."/>
            <person name="Walstead R."/>
            <person name="Shah Z."/>
            <person name="Kiflezghi M."/>
            <person name="Wade K."/>
            <person name="Ball S.L."/>
            <person name="Bradley K.W."/>
            <person name="Asai D.J."/>
            <person name="Bowman C.A."/>
            <person name="Russell D.A."/>
            <person name="Pope W.H."/>
            <person name="Jacobs-Sera D."/>
            <person name="Hendrix R.W."/>
            <person name="Hatfull G.F."/>
        </authorList>
    </citation>
    <scope>NUCLEOTIDE SEQUENCE</scope>
</reference>
<dbReference type="Pfam" id="PF04424">
    <property type="entry name" value="MINDY_DUB"/>
    <property type="match status" value="1"/>
</dbReference>
<feature type="region of interest" description="Disordered" evidence="1">
    <location>
        <begin position="247"/>
        <end position="281"/>
    </location>
</feature>
<evidence type="ECO:0000256" key="1">
    <source>
        <dbReference type="SAM" id="MobiDB-lite"/>
    </source>
</evidence>
<gene>
    <name evidence="3" type="ORF">g.26509</name>
</gene>
<evidence type="ECO:0000313" key="3">
    <source>
        <dbReference type="EMBL" id="JAT75214.1"/>
    </source>
</evidence>
<dbReference type="PANTHER" id="PTHR18063:SF6">
    <property type="entry name" value="UBIQUITIN CARBOXYL-TERMINAL HYDROLASE"/>
    <property type="match status" value="1"/>
</dbReference>
<dbReference type="EMBL" id="GDKF01003408">
    <property type="protein sequence ID" value="JAT75214.1"/>
    <property type="molecule type" value="Transcribed_RNA"/>
</dbReference>
<dbReference type="GO" id="GO:0016807">
    <property type="term" value="F:cysteine-type carboxypeptidase activity"/>
    <property type="evidence" value="ECO:0007669"/>
    <property type="project" value="TreeGrafter"/>
</dbReference>
<dbReference type="PANTHER" id="PTHR18063">
    <property type="entry name" value="NF-E2 INDUCIBLE PROTEIN"/>
    <property type="match status" value="1"/>
</dbReference>
<feature type="domain" description="MINDY deubiquitinase" evidence="2">
    <location>
        <begin position="6"/>
        <end position="502"/>
    </location>
</feature>
<feature type="compositionally biased region" description="Low complexity" evidence="1">
    <location>
        <begin position="392"/>
        <end position="404"/>
    </location>
</feature>
<feature type="region of interest" description="Disordered" evidence="1">
    <location>
        <begin position="374"/>
        <end position="409"/>
    </location>
</feature>
<feature type="region of interest" description="Disordered" evidence="1">
    <location>
        <begin position="539"/>
        <end position="632"/>
    </location>
</feature>
<dbReference type="InterPro" id="IPR033979">
    <property type="entry name" value="MINDY_domain"/>
</dbReference>
<evidence type="ECO:0000259" key="2">
    <source>
        <dbReference type="Pfam" id="PF04424"/>
    </source>
</evidence>
<sequence>MGAPATYLVKHILFRGRRTPILLQDVNGPCPLIALANVLFLRNRLELPLGVGEVSSDKIVELLAGYFLDAQTSASGRNEEQQAALQHQLAETMQLLPQLTTGIDVNVRFTSIGGFEFTRETGIFDLLNVRLVHGWLVDPQDTVTAQAVGQASYNELILRVVCALDGSYAAGFTSEAPGQAPAASQPLPIPGHGIDAASLTAALASAASGAPAASPSPADHKDSLASAINSMLGDLVKDAFDRSYSGPRPLRSSAIITRPSRNQSERAESQAGSVAPDGLLGTACDSQELSREPFFALDKPSPGPAPADEEPARQSTPPWADACGDDGPSSSVTPRASPFDDVEARFKDLTVATGVPGRQAAQGTVAGIDTRQEAAGAAENNARQGSEGAGGTPAPASVAAASGSQREARQVDEEVRQALVIQDFLESCPSQLTYHGLASLIQDLQEGEVAVFFRNNHFNVLHKHGGQLYLLITDQGYQYESDVVWEHLASVDGDTSLFNADFKPFRVHSFPAPTAGRASPSMLADSDFALALQLQQEEEESEARVWTRRDPGRPPILPPAGSSPTAGQRAQGPLASTHRQAAGGPGPSAGQAQLEGRSLTRFSPGAYLRRPSGGGRDKSTKKEKKASDCVVM</sequence>